<gene>
    <name evidence="2" type="ORF">Aau02nite_70770</name>
</gene>
<evidence type="ECO:0000259" key="1">
    <source>
        <dbReference type="PROSITE" id="PS50042"/>
    </source>
</evidence>
<feature type="domain" description="Cyclic nucleotide-binding" evidence="1">
    <location>
        <begin position="42"/>
        <end position="123"/>
    </location>
</feature>
<dbReference type="InterPro" id="IPR000595">
    <property type="entry name" value="cNMP-bd_dom"/>
</dbReference>
<evidence type="ECO:0000313" key="3">
    <source>
        <dbReference type="Proteomes" id="UP000681340"/>
    </source>
</evidence>
<dbReference type="InterPro" id="IPR018490">
    <property type="entry name" value="cNMP-bd_dom_sf"/>
</dbReference>
<organism evidence="2 3">
    <name type="scientific">Actinoplanes auranticolor</name>
    <dbReference type="NCBI Taxonomy" id="47988"/>
    <lineage>
        <taxon>Bacteria</taxon>
        <taxon>Bacillati</taxon>
        <taxon>Actinomycetota</taxon>
        <taxon>Actinomycetes</taxon>
        <taxon>Micromonosporales</taxon>
        <taxon>Micromonosporaceae</taxon>
        <taxon>Actinoplanes</taxon>
    </lineage>
</organism>
<dbReference type="SUPFAM" id="SSF51206">
    <property type="entry name" value="cAMP-binding domain-like"/>
    <property type="match status" value="1"/>
</dbReference>
<proteinExistence type="predicted"/>
<name>A0A919VRT8_9ACTN</name>
<dbReference type="Gene3D" id="2.60.120.10">
    <property type="entry name" value="Jelly Rolls"/>
    <property type="match status" value="1"/>
</dbReference>
<accession>A0A919VRT8</accession>
<protein>
    <recommendedName>
        <fullName evidence="1">Cyclic nucleotide-binding domain-containing protein</fullName>
    </recommendedName>
</protein>
<reference evidence="2" key="1">
    <citation type="submission" date="2021-03" db="EMBL/GenBank/DDBJ databases">
        <title>Whole genome shotgun sequence of Actinoplanes auranticolor NBRC 12245.</title>
        <authorList>
            <person name="Komaki H."/>
            <person name="Tamura T."/>
        </authorList>
    </citation>
    <scope>NUCLEOTIDE SEQUENCE</scope>
    <source>
        <strain evidence="2">NBRC 12245</strain>
    </source>
</reference>
<dbReference type="EMBL" id="BOQL01000062">
    <property type="protein sequence ID" value="GIM76419.1"/>
    <property type="molecule type" value="Genomic_DNA"/>
</dbReference>
<dbReference type="AlphaFoldDB" id="A0A919VRT8"/>
<dbReference type="CDD" id="cd00038">
    <property type="entry name" value="CAP_ED"/>
    <property type="match status" value="1"/>
</dbReference>
<dbReference type="Proteomes" id="UP000681340">
    <property type="component" value="Unassembled WGS sequence"/>
</dbReference>
<dbReference type="Pfam" id="PF00027">
    <property type="entry name" value="cNMP_binding"/>
    <property type="match status" value="1"/>
</dbReference>
<dbReference type="RefSeq" id="WP_212992940.1">
    <property type="nucleotide sequence ID" value="NZ_BAABEA010000023.1"/>
</dbReference>
<sequence length="123" mass="13955">MTPAKLAIAELRTLLLFEKLDDRQLSWLHQTGFVRNISPGWVYREGDPADSFFVLLTGTVTLTSRAGADDVEFIRTSRRGVFGGAFQSYLEGRLPRYTASMRAETPTRFFVLKAEDFAWLMGE</sequence>
<dbReference type="PROSITE" id="PS50042">
    <property type="entry name" value="CNMP_BINDING_3"/>
    <property type="match status" value="1"/>
</dbReference>
<keyword evidence="3" id="KW-1185">Reference proteome</keyword>
<comment type="caution">
    <text evidence="2">The sequence shown here is derived from an EMBL/GenBank/DDBJ whole genome shotgun (WGS) entry which is preliminary data.</text>
</comment>
<evidence type="ECO:0000313" key="2">
    <source>
        <dbReference type="EMBL" id="GIM76419.1"/>
    </source>
</evidence>
<dbReference type="InterPro" id="IPR014710">
    <property type="entry name" value="RmlC-like_jellyroll"/>
</dbReference>